<dbReference type="EMBL" id="ML210211">
    <property type="protein sequence ID" value="TFK23813.1"/>
    <property type="molecule type" value="Genomic_DNA"/>
</dbReference>
<evidence type="ECO:0000256" key="1">
    <source>
        <dbReference type="ARBA" id="ARBA00004141"/>
    </source>
</evidence>
<evidence type="ECO:0000256" key="9">
    <source>
        <dbReference type="SAM" id="MobiDB-lite"/>
    </source>
</evidence>
<comment type="subcellular location">
    <subcellularLocation>
        <location evidence="1">Membrane</location>
        <topology evidence="1">Multi-pass membrane protein</topology>
    </subcellularLocation>
</comment>
<feature type="transmembrane region" description="Helical" evidence="10">
    <location>
        <begin position="1042"/>
        <end position="1064"/>
    </location>
</feature>
<accession>A0A5C3KVC1</accession>
<dbReference type="SMART" id="SM00382">
    <property type="entry name" value="AAA"/>
    <property type="match status" value="2"/>
</dbReference>
<keyword evidence="14" id="KW-1185">Reference proteome</keyword>
<dbReference type="PROSITE" id="PS50929">
    <property type="entry name" value="ABC_TM1F"/>
    <property type="match status" value="2"/>
</dbReference>
<dbReference type="PANTHER" id="PTHR24223:SF456">
    <property type="entry name" value="MULTIDRUG RESISTANCE-ASSOCIATED PROTEIN LETHAL(2)03659"/>
    <property type="match status" value="1"/>
</dbReference>
<reference evidence="13 14" key="1">
    <citation type="journal article" date="2019" name="Nat. Ecol. Evol.">
        <title>Megaphylogeny resolves global patterns of mushroom evolution.</title>
        <authorList>
            <person name="Varga T."/>
            <person name="Krizsan K."/>
            <person name="Foldi C."/>
            <person name="Dima B."/>
            <person name="Sanchez-Garcia M."/>
            <person name="Sanchez-Ramirez S."/>
            <person name="Szollosi G.J."/>
            <person name="Szarkandi J.G."/>
            <person name="Papp V."/>
            <person name="Albert L."/>
            <person name="Andreopoulos W."/>
            <person name="Angelini C."/>
            <person name="Antonin V."/>
            <person name="Barry K.W."/>
            <person name="Bougher N.L."/>
            <person name="Buchanan P."/>
            <person name="Buyck B."/>
            <person name="Bense V."/>
            <person name="Catcheside P."/>
            <person name="Chovatia M."/>
            <person name="Cooper J."/>
            <person name="Damon W."/>
            <person name="Desjardin D."/>
            <person name="Finy P."/>
            <person name="Geml J."/>
            <person name="Haridas S."/>
            <person name="Hughes K."/>
            <person name="Justo A."/>
            <person name="Karasinski D."/>
            <person name="Kautmanova I."/>
            <person name="Kiss B."/>
            <person name="Kocsube S."/>
            <person name="Kotiranta H."/>
            <person name="LaButti K.M."/>
            <person name="Lechner B.E."/>
            <person name="Liimatainen K."/>
            <person name="Lipzen A."/>
            <person name="Lukacs Z."/>
            <person name="Mihaltcheva S."/>
            <person name="Morgado L.N."/>
            <person name="Niskanen T."/>
            <person name="Noordeloos M.E."/>
            <person name="Ohm R.A."/>
            <person name="Ortiz-Santana B."/>
            <person name="Ovrebo C."/>
            <person name="Racz N."/>
            <person name="Riley R."/>
            <person name="Savchenko A."/>
            <person name="Shiryaev A."/>
            <person name="Soop K."/>
            <person name="Spirin V."/>
            <person name="Szebenyi C."/>
            <person name="Tomsovsky M."/>
            <person name="Tulloss R.E."/>
            <person name="Uehling J."/>
            <person name="Grigoriev I.V."/>
            <person name="Vagvolgyi C."/>
            <person name="Papp T."/>
            <person name="Martin F.M."/>
            <person name="Miettinen O."/>
            <person name="Hibbett D.S."/>
            <person name="Nagy L.G."/>
        </authorList>
    </citation>
    <scope>NUCLEOTIDE SEQUENCE [LARGE SCALE GENOMIC DNA]</scope>
    <source>
        <strain evidence="13 14">CBS 121175</strain>
    </source>
</reference>
<dbReference type="InterPro" id="IPR036640">
    <property type="entry name" value="ABC1_TM_sf"/>
</dbReference>
<dbReference type="PROSITE" id="PS00211">
    <property type="entry name" value="ABC_TRANSPORTER_1"/>
    <property type="match status" value="2"/>
</dbReference>
<keyword evidence="7 10" id="KW-1133">Transmembrane helix</keyword>
<dbReference type="GO" id="GO:0016020">
    <property type="term" value="C:membrane"/>
    <property type="evidence" value="ECO:0007669"/>
    <property type="project" value="UniProtKB-SubCell"/>
</dbReference>
<feature type="compositionally biased region" description="Basic and acidic residues" evidence="9">
    <location>
        <begin position="82"/>
        <end position="95"/>
    </location>
</feature>
<evidence type="ECO:0000256" key="4">
    <source>
        <dbReference type="ARBA" id="ARBA00022692"/>
    </source>
</evidence>
<keyword evidence="6" id="KW-0067">ATP-binding</keyword>
<feature type="transmembrane region" description="Helical" evidence="10">
    <location>
        <begin position="377"/>
        <end position="398"/>
    </location>
</feature>
<dbReference type="CDD" id="cd18606">
    <property type="entry name" value="ABC_6TM_YOR1_D2_like"/>
    <property type="match status" value="1"/>
</dbReference>
<feature type="domain" description="ABC transmembrane type-1" evidence="12">
    <location>
        <begin position="132"/>
        <end position="434"/>
    </location>
</feature>
<dbReference type="CDD" id="cd18597">
    <property type="entry name" value="ABC_6TM_YOR1_D1_like"/>
    <property type="match status" value="1"/>
</dbReference>
<dbReference type="PROSITE" id="PS50893">
    <property type="entry name" value="ABC_TRANSPORTER_2"/>
    <property type="match status" value="2"/>
</dbReference>
<name>A0A5C3KVC1_COPMA</name>
<keyword evidence="3" id="KW-0813">Transport</keyword>
<evidence type="ECO:0000256" key="10">
    <source>
        <dbReference type="SAM" id="Phobius"/>
    </source>
</evidence>
<feature type="domain" description="ABC transporter" evidence="11">
    <location>
        <begin position="518"/>
        <end position="741"/>
    </location>
</feature>
<feature type="transmembrane region" description="Helical" evidence="10">
    <location>
        <begin position="296"/>
        <end position="316"/>
    </location>
</feature>
<dbReference type="CDD" id="cd03250">
    <property type="entry name" value="ABCC_MRP_domain1"/>
    <property type="match status" value="1"/>
</dbReference>
<protein>
    <submittedName>
        <fullName evidence="13">ATP-dependent bile acid permease</fullName>
    </submittedName>
</protein>
<dbReference type="Proteomes" id="UP000307440">
    <property type="component" value="Unassembled WGS sequence"/>
</dbReference>
<feature type="transmembrane region" description="Helical" evidence="10">
    <location>
        <begin position="954"/>
        <end position="976"/>
    </location>
</feature>
<keyword evidence="5" id="KW-0547">Nucleotide-binding</keyword>
<dbReference type="Gene3D" id="1.20.1560.10">
    <property type="entry name" value="ABC transporter type 1, transmembrane domain"/>
    <property type="match status" value="2"/>
</dbReference>
<evidence type="ECO:0000313" key="13">
    <source>
        <dbReference type="EMBL" id="TFK23813.1"/>
    </source>
</evidence>
<feature type="transmembrane region" description="Helical" evidence="10">
    <location>
        <begin position="930"/>
        <end position="948"/>
    </location>
</feature>
<dbReference type="CDD" id="cd03244">
    <property type="entry name" value="ABCC_MRP_domain2"/>
    <property type="match status" value="1"/>
</dbReference>
<dbReference type="OrthoDB" id="6500128at2759"/>
<feature type="region of interest" description="Disordered" evidence="9">
    <location>
        <begin position="82"/>
        <end position="108"/>
    </location>
</feature>
<evidence type="ECO:0000259" key="11">
    <source>
        <dbReference type="PROSITE" id="PS50893"/>
    </source>
</evidence>
<dbReference type="SUPFAM" id="SSF52540">
    <property type="entry name" value="P-loop containing nucleoside triphosphate hydrolases"/>
    <property type="match status" value="2"/>
</dbReference>
<feature type="transmembrane region" description="Helical" evidence="10">
    <location>
        <begin position="823"/>
        <end position="847"/>
    </location>
</feature>
<feature type="region of interest" description="Disordered" evidence="9">
    <location>
        <begin position="745"/>
        <end position="767"/>
    </location>
</feature>
<dbReference type="FunFam" id="3.40.50.300:FF:000997">
    <property type="entry name" value="Multidrug resistance-associated protein 1"/>
    <property type="match status" value="1"/>
</dbReference>
<dbReference type="InterPro" id="IPR017871">
    <property type="entry name" value="ABC_transporter-like_CS"/>
</dbReference>
<dbReference type="Pfam" id="PF00005">
    <property type="entry name" value="ABC_tran"/>
    <property type="match status" value="2"/>
</dbReference>
<dbReference type="InterPro" id="IPR027417">
    <property type="entry name" value="P-loop_NTPase"/>
</dbReference>
<keyword evidence="8 10" id="KW-0472">Membrane</keyword>
<dbReference type="FunFam" id="3.40.50.300:FF:000565">
    <property type="entry name" value="ABC bile acid transporter"/>
    <property type="match status" value="1"/>
</dbReference>
<dbReference type="InterPro" id="IPR003593">
    <property type="entry name" value="AAA+_ATPase"/>
</dbReference>
<feature type="compositionally biased region" description="Basic and acidic residues" evidence="9">
    <location>
        <begin position="483"/>
        <end position="516"/>
    </location>
</feature>
<organism evidence="13 14">
    <name type="scientific">Coprinopsis marcescibilis</name>
    <name type="common">Agaric fungus</name>
    <name type="synonym">Psathyrella marcescibilis</name>
    <dbReference type="NCBI Taxonomy" id="230819"/>
    <lineage>
        <taxon>Eukaryota</taxon>
        <taxon>Fungi</taxon>
        <taxon>Dikarya</taxon>
        <taxon>Basidiomycota</taxon>
        <taxon>Agaricomycotina</taxon>
        <taxon>Agaricomycetes</taxon>
        <taxon>Agaricomycetidae</taxon>
        <taxon>Agaricales</taxon>
        <taxon>Agaricineae</taxon>
        <taxon>Psathyrellaceae</taxon>
        <taxon>Coprinopsis</taxon>
    </lineage>
</organism>
<dbReference type="InterPro" id="IPR011527">
    <property type="entry name" value="ABC1_TM_dom"/>
</dbReference>
<feature type="domain" description="ABC transporter" evidence="11">
    <location>
        <begin position="1135"/>
        <end position="1375"/>
    </location>
</feature>
<feature type="transmembrane region" description="Helical" evidence="10">
    <location>
        <begin position="418"/>
        <end position="440"/>
    </location>
</feature>
<feature type="transmembrane region" description="Helical" evidence="10">
    <location>
        <begin position="271"/>
        <end position="290"/>
    </location>
</feature>
<comment type="similarity">
    <text evidence="2">Belongs to the ABC transporter superfamily. ABCC family. Conjugate transporter (TC 3.A.1.208) subfamily.</text>
</comment>
<dbReference type="Pfam" id="PF00664">
    <property type="entry name" value="ABC_membrane"/>
    <property type="match status" value="2"/>
</dbReference>
<dbReference type="InterPro" id="IPR050173">
    <property type="entry name" value="ABC_transporter_C-like"/>
</dbReference>
<proteinExistence type="inferred from homology"/>
<evidence type="ECO:0000256" key="6">
    <source>
        <dbReference type="ARBA" id="ARBA00022840"/>
    </source>
</evidence>
<feature type="transmembrane region" description="Helical" evidence="10">
    <location>
        <begin position="187"/>
        <end position="205"/>
    </location>
</feature>
<evidence type="ECO:0000256" key="2">
    <source>
        <dbReference type="ARBA" id="ARBA00009726"/>
    </source>
</evidence>
<evidence type="ECO:0000313" key="14">
    <source>
        <dbReference type="Proteomes" id="UP000307440"/>
    </source>
</evidence>
<feature type="transmembrane region" description="Helical" evidence="10">
    <location>
        <begin position="859"/>
        <end position="885"/>
    </location>
</feature>
<dbReference type="InterPro" id="IPR003439">
    <property type="entry name" value="ABC_transporter-like_ATP-bd"/>
</dbReference>
<dbReference type="GO" id="GO:0005524">
    <property type="term" value="F:ATP binding"/>
    <property type="evidence" value="ECO:0007669"/>
    <property type="project" value="UniProtKB-KW"/>
</dbReference>
<evidence type="ECO:0000256" key="3">
    <source>
        <dbReference type="ARBA" id="ARBA00022448"/>
    </source>
</evidence>
<dbReference type="GO" id="GO:0140359">
    <property type="term" value="F:ABC-type transporter activity"/>
    <property type="evidence" value="ECO:0007669"/>
    <property type="project" value="InterPro"/>
</dbReference>
<keyword evidence="4 10" id="KW-0812">Transmembrane</keyword>
<evidence type="ECO:0000256" key="8">
    <source>
        <dbReference type="ARBA" id="ARBA00023136"/>
    </source>
</evidence>
<dbReference type="SUPFAM" id="SSF90123">
    <property type="entry name" value="ABC transporter transmembrane region"/>
    <property type="match status" value="2"/>
</dbReference>
<feature type="region of interest" description="Disordered" evidence="9">
    <location>
        <begin position="476"/>
        <end position="530"/>
    </location>
</feature>
<feature type="domain" description="ABC transmembrane type-1" evidence="12">
    <location>
        <begin position="823"/>
        <end position="1099"/>
    </location>
</feature>
<sequence length="1396" mass="154280">MRIPNPFRPTPAPPGFGVGKVVPERKANFISRASFHWLTPFLETGFSRPLGKDDFWHLPPGESSSVMAGKIEANYYARVPPEKRPSTFSSKKTEPETMQPSRAHSVKVEKQPKKYDESLFKAIAHTFSYELAVSGIVKLIADVLKTTTPLLTRVLLQWLGHSYTFHRMSEAEQNSALESGLLQRPQGIGYGIGLAFAFFAMLQTASLLTNWSMHLTMTAGLHVRSGLIGAIFRKALRISGRGRINHNSGQITTMISTDTTRLDRFTMAVHVLWTAPIQLIIGLGLVIGMLGYSALVGLGVLLLGLPIQIILVKIMFSERTKGVVYTDKRIRLTSEVMQGIRLVKFFAWESFYMGQVLDLRSGELLALKKSAAARSSLIAIMTFIPILASVLSFITYALSGHDLDVAIIFSALQLFNIIRIPMIFFPFVLASLSQALVAVIRIGTFLKAEDMPEPQHIDKQLEIAVSADGDFTWETVNAPDITSDGKEKTKEGQKSSKKNGEKRKLELPQHANEKADTAGSDGVENDKEEEKPFELNALKLHVSKGAFIGIVGRVGSGKSSALSALIGEMRRTRGDVKFGGSVAYAPQAPWIRNATVRDNILFGQPYDELRFRAVIEACSLEHDIKMLPNGLETEIGEKGINLSGGQKARVSLARVAYSHSDIALLDDPLSAVDAYVGKSILDNCLLDGPLSDRTRILVTHSLHVLDKLDYIYVMEKGRIIERGTYTDLMTTSTVFARLVEEYGNTESREKDSTSNSPEASLRDGALNMKGSGNDGAVSAEMEKGTTTANVDLMQEEERKMGAVTGAIYASYLKAAGGISWGPWLLFMLALTQAASVGNTLFLGFWTAESVPGLAQGHYMAIYAALGGAQAILTFILSFCFTLAALKASFTLGKRALQGVLRAPVSFFDTTPMGRVLSRFSKDQDTLDTDMAMVSFQFFNTLFHIFGTIGLVFYIFPYLGIIFVPLIAIYQVISLYYRRTSVEAKRWDSLYRSILYSSFSESLTGLSTIRAYREQDRSIKEAEIGLDYQNRAYYMIISIQRWLAVRLDFLGNILILGIALFAAGFRTTINPSQTGVLLSYTLIMTQFFSEMVAQYAQIEQNMNSVERILHYADIAPEGELRTPQDPPASWPEQGAIEFKSVSLAYREGLPLVLKDVDFKIRPGEKVGIVGRTGAGKSSLLQALFRMVEISGGTIEIDGVDTRNIGLETLRTRLALVPQDSVLFLGTLRDNLDPQHTRTDAELIKVLQRAWLLPKDGPVDSSTEAKFSLDSIVGDEGSNFSVGEKQLLALARALTKNSRVIVLDEATSSVDVETDSKLQRTIQTEFTTSTLLCIAHRLNTIAYYDRVLVMDQGKVAEFDTVLKLYDKEDSIFRSLCDEANLQRVDILRIRSEHIISSS</sequence>
<gene>
    <name evidence="13" type="ORF">FA15DRAFT_670111</name>
</gene>
<evidence type="ECO:0000259" key="12">
    <source>
        <dbReference type="PROSITE" id="PS50929"/>
    </source>
</evidence>
<dbReference type="Gene3D" id="3.40.50.300">
    <property type="entry name" value="P-loop containing nucleotide triphosphate hydrolases"/>
    <property type="match status" value="2"/>
</dbReference>
<dbReference type="STRING" id="230819.A0A5C3KVC1"/>
<dbReference type="PANTHER" id="PTHR24223">
    <property type="entry name" value="ATP-BINDING CASSETTE SUB-FAMILY C"/>
    <property type="match status" value="1"/>
</dbReference>
<dbReference type="FunFam" id="1.20.1560.10:FF:000082">
    <property type="entry name" value="ABC transporter, multidrug resistance associated protein"/>
    <property type="match status" value="1"/>
</dbReference>
<dbReference type="GO" id="GO:0016887">
    <property type="term" value="F:ATP hydrolysis activity"/>
    <property type="evidence" value="ECO:0007669"/>
    <property type="project" value="InterPro"/>
</dbReference>
<dbReference type="FunFam" id="1.20.1560.10:FF:000010">
    <property type="entry name" value="Multidrug resistance-associated ABC transporter"/>
    <property type="match status" value="1"/>
</dbReference>
<evidence type="ECO:0000256" key="7">
    <source>
        <dbReference type="ARBA" id="ARBA00022989"/>
    </source>
</evidence>
<evidence type="ECO:0000256" key="5">
    <source>
        <dbReference type="ARBA" id="ARBA00022741"/>
    </source>
</evidence>